<sequence length="75" mass="7574">MNQLCNSDANQSHNKHGLASGAGAAEAAAKTAATKRVKTNQSHNKHGLASGAGAAEAAAKTAAIKREPVKLDLQN</sequence>
<dbReference type="Proteomes" id="UP001151699">
    <property type="component" value="Chromosome B"/>
</dbReference>
<dbReference type="AlphaFoldDB" id="A0A9Q0S2H9"/>
<feature type="compositionally biased region" description="Low complexity" evidence="1">
    <location>
        <begin position="47"/>
        <end position="62"/>
    </location>
</feature>
<keyword evidence="3" id="KW-1185">Reference proteome</keyword>
<feature type="compositionally biased region" description="Basic and acidic residues" evidence="1">
    <location>
        <begin position="64"/>
        <end position="75"/>
    </location>
</feature>
<organism evidence="2 3">
    <name type="scientific">Pseudolycoriella hygida</name>
    <dbReference type="NCBI Taxonomy" id="35572"/>
    <lineage>
        <taxon>Eukaryota</taxon>
        <taxon>Metazoa</taxon>
        <taxon>Ecdysozoa</taxon>
        <taxon>Arthropoda</taxon>
        <taxon>Hexapoda</taxon>
        <taxon>Insecta</taxon>
        <taxon>Pterygota</taxon>
        <taxon>Neoptera</taxon>
        <taxon>Endopterygota</taxon>
        <taxon>Diptera</taxon>
        <taxon>Nematocera</taxon>
        <taxon>Sciaroidea</taxon>
        <taxon>Sciaridae</taxon>
        <taxon>Pseudolycoriella</taxon>
    </lineage>
</organism>
<comment type="caution">
    <text evidence="2">The sequence shown here is derived from an EMBL/GenBank/DDBJ whole genome shotgun (WGS) entry which is preliminary data.</text>
</comment>
<reference evidence="2" key="1">
    <citation type="submission" date="2022-07" db="EMBL/GenBank/DDBJ databases">
        <authorList>
            <person name="Trinca V."/>
            <person name="Uliana J.V.C."/>
            <person name="Torres T.T."/>
            <person name="Ward R.J."/>
            <person name="Monesi N."/>
        </authorList>
    </citation>
    <scope>NUCLEOTIDE SEQUENCE</scope>
    <source>
        <strain evidence="2">HSMRA1968</strain>
        <tissue evidence="2">Whole embryos</tissue>
    </source>
</reference>
<evidence type="ECO:0000313" key="3">
    <source>
        <dbReference type="Proteomes" id="UP001151699"/>
    </source>
</evidence>
<gene>
    <name evidence="2" type="ORF">Bhyg_06090</name>
</gene>
<name>A0A9Q0S2H9_9DIPT</name>
<evidence type="ECO:0000256" key="1">
    <source>
        <dbReference type="SAM" id="MobiDB-lite"/>
    </source>
</evidence>
<dbReference type="EMBL" id="WJQU01000002">
    <property type="protein sequence ID" value="KAJ6641155.1"/>
    <property type="molecule type" value="Genomic_DNA"/>
</dbReference>
<feature type="compositionally biased region" description="Low complexity" evidence="1">
    <location>
        <begin position="19"/>
        <end position="32"/>
    </location>
</feature>
<evidence type="ECO:0000313" key="2">
    <source>
        <dbReference type="EMBL" id="KAJ6641155.1"/>
    </source>
</evidence>
<accession>A0A9Q0S2H9</accession>
<feature type="region of interest" description="Disordered" evidence="1">
    <location>
        <begin position="1"/>
        <end position="75"/>
    </location>
</feature>
<feature type="compositionally biased region" description="Polar residues" evidence="1">
    <location>
        <begin position="1"/>
        <end position="12"/>
    </location>
</feature>
<feature type="compositionally biased region" description="Basic residues" evidence="1">
    <location>
        <begin position="33"/>
        <end position="46"/>
    </location>
</feature>
<proteinExistence type="predicted"/>
<protein>
    <submittedName>
        <fullName evidence="2">Uncharacterized protein</fullName>
    </submittedName>
</protein>